<organism evidence="1">
    <name type="scientific">bioreactor metagenome</name>
    <dbReference type="NCBI Taxonomy" id="1076179"/>
    <lineage>
        <taxon>unclassified sequences</taxon>
        <taxon>metagenomes</taxon>
        <taxon>ecological metagenomes</taxon>
    </lineage>
</organism>
<sequence>MDEIFFVPLFYFLENEPEKYYMNYYPKADNDFPYHMVNNGKDYNWENIRYPVYFYKYNNYIIWGLTAKITYSVVRKIK</sequence>
<comment type="caution">
    <text evidence="1">The sequence shown here is derived from an EMBL/GenBank/DDBJ whole genome shotgun (WGS) entry which is preliminary data.</text>
</comment>
<accession>A0A645FDZ9</accession>
<evidence type="ECO:0008006" key="2">
    <source>
        <dbReference type="Google" id="ProtNLM"/>
    </source>
</evidence>
<gene>
    <name evidence="1" type="ORF">SDC9_159929</name>
</gene>
<name>A0A645FDZ9_9ZZZZ</name>
<dbReference type="AlphaFoldDB" id="A0A645FDZ9"/>
<dbReference type="EMBL" id="VSSQ01058990">
    <property type="protein sequence ID" value="MPN12611.1"/>
    <property type="molecule type" value="Genomic_DNA"/>
</dbReference>
<reference evidence="1" key="1">
    <citation type="submission" date="2019-08" db="EMBL/GenBank/DDBJ databases">
        <authorList>
            <person name="Kucharzyk K."/>
            <person name="Murdoch R.W."/>
            <person name="Higgins S."/>
            <person name="Loffler F."/>
        </authorList>
    </citation>
    <scope>NUCLEOTIDE SEQUENCE</scope>
</reference>
<proteinExistence type="predicted"/>
<protein>
    <recommendedName>
        <fullName evidence="2">Nudix hydrolase NudL</fullName>
    </recommendedName>
</protein>
<dbReference type="Gene3D" id="3.90.79.10">
    <property type="entry name" value="Nucleoside Triphosphate Pyrophosphohydrolase"/>
    <property type="match status" value="1"/>
</dbReference>
<evidence type="ECO:0000313" key="1">
    <source>
        <dbReference type="EMBL" id="MPN12611.1"/>
    </source>
</evidence>